<name>A0AA35ZHW2_LACSI</name>
<gene>
    <name evidence="1" type="ORF">LSALG_LOCUS31973</name>
</gene>
<evidence type="ECO:0000313" key="2">
    <source>
        <dbReference type="Proteomes" id="UP001177003"/>
    </source>
</evidence>
<dbReference type="PANTHER" id="PTHR34427">
    <property type="entry name" value="DUF4283 DOMAIN PROTEIN"/>
    <property type="match status" value="1"/>
</dbReference>
<dbReference type="Gene3D" id="3.30.70.330">
    <property type="match status" value="1"/>
</dbReference>
<dbReference type="InterPro" id="IPR035979">
    <property type="entry name" value="RBD_domain_sf"/>
</dbReference>
<dbReference type="PANTHER" id="PTHR34427:SF5">
    <property type="entry name" value="DUF4283 DOMAIN-CONTAINING PROTEIN"/>
    <property type="match status" value="1"/>
</dbReference>
<dbReference type="GO" id="GO:0003676">
    <property type="term" value="F:nucleic acid binding"/>
    <property type="evidence" value="ECO:0007669"/>
    <property type="project" value="InterPro"/>
</dbReference>
<dbReference type="CDD" id="cd00590">
    <property type="entry name" value="RRM_SF"/>
    <property type="match status" value="1"/>
</dbReference>
<dbReference type="SUPFAM" id="SSF54928">
    <property type="entry name" value="RNA-binding domain, RBD"/>
    <property type="match status" value="1"/>
</dbReference>
<organism evidence="1 2">
    <name type="scientific">Lactuca saligna</name>
    <name type="common">Willowleaf lettuce</name>
    <dbReference type="NCBI Taxonomy" id="75948"/>
    <lineage>
        <taxon>Eukaryota</taxon>
        <taxon>Viridiplantae</taxon>
        <taxon>Streptophyta</taxon>
        <taxon>Embryophyta</taxon>
        <taxon>Tracheophyta</taxon>
        <taxon>Spermatophyta</taxon>
        <taxon>Magnoliopsida</taxon>
        <taxon>eudicotyledons</taxon>
        <taxon>Gunneridae</taxon>
        <taxon>Pentapetalae</taxon>
        <taxon>asterids</taxon>
        <taxon>campanulids</taxon>
        <taxon>Asterales</taxon>
        <taxon>Asteraceae</taxon>
        <taxon>Cichorioideae</taxon>
        <taxon>Cichorieae</taxon>
        <taxon>Lactucinae</taxon>
        <taxon>Lactuca</taxon>
    </lineage>
</organism>
<dbReference type="InterPro" id="IPR012677">
    <property type="entry name" value="Nucleotide-bd_a/b_plait_sf"/>
</dbReference>
<protein>
    <recommendedName>
        <fullName evidence="3">RRM domain-containing protein</fullName>
    </recommendedName>
</protein>
<dbReference type="AlphaFoldDB" id="A0AA35ZHW2"/>
<proteinExistence type="predicted"/>
<reference evidence="1" key="1">
    <citation type="submission" date="2023-04" db="EMBL/GenBank/DDBJ databases">
        <authorList>
            <person name="Vijverberg K."/>
            <person name="Xiong W."/>
            <person name="Schranz E."/>
        </authorList>
    </citation>
    <scope>NUCLEOTIDE SEQUENCE</scope>
</reference>
<accession>A0AA35ZHW2</accession>
<sequence length="525" mass="59221">MCNRLGKVVDVFISNKKSQLGKRFGFVRFMDVTDTDRMIRELCNIWFGYHKLFAAVPRLSKKSKSHAPHATEGNSRVNENSVGNSVTYANVVKGVGGKFIPNKKDEVIQVSAGDFIVEKTNRACLIKGRDFLTLPNLQMLCYDEGFEDFDIWYVGGLWVMLEFKHKDACKKFLASDAMDHWIDEKRPWDRNFVPLERLIWVDVEGLPLRAWSKQAFKNILAKWGNILHLDDDLGENVYKKRICILSSFQEIISQVIKVSIDGQYFWVRIKQARGWTPSFTWEDKKASSENSNENCNALEDLVDNIHSDNEEGSLDPFGIYETLEKMKGDERHGREFNTGANYEEIKVNDSNKDCESSDHMHEEEVSSAADRHQQMKDDQFPQQYPTVTVPAAVGNQAKGNNLAVVRESDPAVAPTPSSASAMESHFYDHNQEGKASRTKAPIGFSGGFGRVSGVADSEDDLTHPPGFSKCNSFGAGSDNSINKGSFLTEIHKTLEMGKDMGYNLEGCYDRVKEIVEGTAEKMMLR</sequence>
<evidence type="ECO:0000313" key="1">
    <source>
        <dbReference type="EMBL" id="CAI9292934.1"/>
    </source>
</evidence>
<keyword evidence="2" id="KW-1185">Reference proteome</keyword>
<dbReference type="Proteomes" id="UP001177003">
    <property type="component" value="Chromosome 7"/>
</dbReference>
<dbReference type="EMBL" id="OX465083">
    <property type="protein sequence ID" value="CAI9292934.1"/>
    <property type="molecule type" value="Genomic_DNA"/>
</dbReference>
<evidence type="ECO:0008006" key="3">
    <source>
        <dbReference type="Google" id="ProtNLM"/>
    </source>
</evidence>